<evidence type="ECO:0000313" key="3">
    <source>
        <dbReference type="EnsemblMetazoa" id="CJA13423b.1"/>
    </source>
</evidence>
<dbReference type="PANTHER" id="PTHR10492">
    <property type="match status" value="1"/>
</dbReference>
<dbReference type="GO" id="GO:0000723">
    <property type="term" value="P:telomere maintenance"/>
    <property type="evidence" value="ECO:0007669"/>
    <property type="project" value="InterPro"/>
</dbReference>
<reference evidence="4" key="1">
    <citation type="submission" date="2010-08" db="EMBL/GenBank/DDBJ databases">
        <authorList>
            <consortium name="Caenorhabditis japonica Sequencing Consortium"/>
            <person name="Wilson R.K."/>
        </authorList>
    </citation>
    <scope>NUCLEOTIDE SEQUENCE [LARGE SCALE GENOMIC DNA]</scope>
    <source>
        <strain evidence="4">DF5081</strain>
    </source>
</reference>
<evidence type="ECO:0000256" key="1">
    <source>
        <dbReference type="RuleBase" id="RU363044"/>
    </source>
</evidence>
<dbReference type="Proteomes" id="UP000005237">
    <property type="component" value="Unassembled WGS sequence"/>
</dbReference>
<keyword evidence="1" id="KW-0227">DNA damage</keyword>
<dbReference type="EnsemblMetazoa" id="CJA13423b.1">
    <property type="protein sequence ID" value="CJA13423b.1"/>
    <property type="gene ID" value="WBGene00132627"/>
</dbReference>
<comment type="cofactor">
    <cofactor evidence="1">
        <name>Mg(2+)</name>
        <dbReference type="ChEBI" id="CHEBI:18420"/>
    </cofactor>
</comment>
<proteinExistence type="inferred from homology"/>
<keyword evidence="1" id="KW-0347">Helicase</keyword>
<dbReference type="InterPro" id="IPR010285">
    <property type="entry name" value="DNA_helicase_pif1-like_DEAD"/>
</dbReference>
<dbReference type="GO" id="GO:0016787">
    <property type="term" value="F:hydrolase activity"/>
    <property type="evidence" value="ECO:0007669"/>
    <property type="project" value="UniProtKB-KW"/>
</dbReference>
<accession>A0A8R1DVI6</accession>
<comment type="catalytic activity">
    <reaction evidence="1">
        <text>ATP + H2O = ADP + phosphate + H(+)</text>
        <dbReference type="Rhea" id="RHEA:13065"/>
        <dbReference type="ChEBI" id="CHEBI:15377"/>
        <dbReference type="ChEBI" id="CHEBI:15378"/>
        <dbReference type="ChEBI" id="CHEBI:30616"/>
        <dbReference type="ChEBI" id="CHEBI:43474"/>
        <dbReference type="ChEBI" id="CHEBI:456216"/>
        <dbReference type="EC" id="5.6.2.3"/>
    </reaction>
</comment>
<keyword evidence="1" id="KW-0233">DNA recombination</keyword>
<keyword evidence="1" id="KW-0067">ATP-binding</keyword>
<dbReference type="GO" id="GO:0005524">
    <property type="term" value="F:ATP binding"/>
    <property type="evidence" value="ECO:0007669"/>
    <property type="project" value="UniProtKB-KW"/>
</dbReference>
<dbReference type="GO" id="GO:0043139">
    <property type="term" value="F:5'-3' DNA helicase activity"/>
    <property type="evidence" value="ECO:0007669"/>
    <property type="project" value="UniProtKB-EC"/>
</dbReference>
<organism evidence="3 4">
    <name type="scientific">Caenorhabditis japonica</name>
    <dbReference type="NCBI Taxonomy" id="281687"/>
    <lineage>
        <taxon>Eukaryota</taxon>
        <taxon>Metazoa</taxon>
        <taxon>Ecdysozoa</taxon>
        <taxon>Nematoda</taxon>
        <taxon>Chromadorea</taxon>
        <taxon>Rhabditida</taxon>
        <taxon>Rhabditina</taxon>
        <taxon>Rhabditomorpha</taxon>
        <taxon>Rhabditoidea</taxon>
        <taxon>Rhabditidae</taxon>
        <taxon>Peloderinae</taxon>
        <taxon>Caenorhabditis</taxon>
    </lineage>
</organism>
<keyword evidence="1" id="KW-0547">Nucleotide-binding</keyword>
<evidence type="ECO:0000259" key="2">
    <source>
        <dbReference type="Pfam" id="PF05970"/>
    </source>
</evidence>
<dbReference type="GO" id="GO:0006281">
    <property type="term" value="P:DNA repair"/>
    <property type="evidence" value="ECO:0007669"/>
    <property type="project" value="UniProtKB-KW"/>
</dbReference>
<keyword evidence="1" id="KW-0234">DNA repair</keyword>
<name>A0A8R1DVI6_CAEJA</name>
<sequence>MPRSTRVELARLRSQRSLMLEEYKAKVENRAISPCIKCGKHEGDLCHLLRCFPTKPLQKSKLWKDPIGVARALGLATTQFDPGGAPNDNGIPTVHDTFVEAAKAQGFLSDDAVVIKSLEETAAYYMLRAAFSAVLAFSEIGDTQTLWNLFKKDMSEDFLNRGYGQEESEARAYYKNFVIAASTDFTLPQMFVLDGPGGAGKTYTYNVILHMLTAMNKNVQCTAWTVTASTLLQNGRTSASLFKLNIGNDSKTSNHSKGSDEAKKLK</sequence>
<dbReference type="EC" id="5.6.2.3" evidence="1"/>
<dbReference type="SUPFAM" id="SSF52540">
    <property type="entry name" value="P-loop containing nucleoside triphosphate hydrolases"/>
    <property type="match status" value="1"/>
</dbReference>
<evidence type="ECO:0000313" key="4">
    <source>
        <dbReference type="Proteomes" id="UP000005237"/>
    </source>
</evidence>
<dbReference type="Gene3D" id="3.40.50.300">
    <property type="entry name" value="P-loop containing nucleotide triphosphate hydrolases"/>
    <property type="match status" value="1"/>
</dbReference>
<dbReference type="PANTHER" id="PTHR10492:SF57">
    <property type="entry name" value="ATP-DEPENDENT DNA HELICASE"/>
    <property type="match status" value="1"/>
</dbReference>
<keyword evidence="1" id="KW-0378">Hydrolase</keyword>
<feature type="domain" description="DNA helicase Pif1-like DEAD-box helicase" evidence="2">
    <location>
        <begin position="180"/>
        <end position="260"/>
    </location>
</feature>
<protein>
    <recommendedName>
        <fullName evidence="1">ATP-dependent DNA helicase</fullName>
        <ecNumber evidence="1">5.6.2.3</ecNumber>
    </recommendedName>
</protein>
<dbReference type="Pfam" id="PF05970">
    <property type="entry name" value="PIF1"/>
    <property type="match status" value="1"/>
</dbReference>
<comment type="similarity">
    <text evidence="1">Belongs to the helicase family.</text>
</comment>
<dbReference type="AlphaFoldDB" id="A0A8R1DVI6"/>
<keyword evidence="4" id="KW-1185">Reference proteome</keyword>
<dbReference type="InterPro" id="IPR027417">
    <property type="entry name" value="P-loop_NTPase"/>
</dbReference>
<reference evidence="3" key="2">
    <citation type="submission" date="2022-06" db="UniProtKB">
        <authorList>
            <consortium name="EnsemblMetazoa"/>
        </authorList>
    </citation>
    <scope>IDENTIFICATION</scope>
    <source>
        <strain evidence="3">DF5081</strain>
    </source>
</reference>
<dbReference type="GO" id="GO:0006310">
    <property type="term" value="P:DNA recombination"/>
    <property type="evidence" value="ECO:0007669"/>
    <property type="project" value="UniProtKB-KW"/>
</dbReference>